<dbReference type="KEGG" id="elim:B2M23_04155"/>
<name>A0AAC9QS83_EUBLI</name>
<dbReference type="Proteomes" id="UP001215087">
    <property type="component" value="Unassembled WGS sequence"/>
</dbReference>
<reference evidence="3" key="2">
    <citation type="journal article" date="2017" name="Sci. Rep.">
        <title>Determination of the Genome and Primary Transcriptome of Syngas Fermenting Eubacterium limosum ATCC 8486.</title>
        <authorList>
            <person name="Song Y."/>
            <person name="Shin J."/>
            <person name="Jeong Y."/>
            <person name="Jin S."/>
            <person name="Lee J.K."/>
            <person name="Kim D.R."/>
            <person name="Kim S.C."/>
            <person name="Cho S."/>
            <person name="Cho B.K."/>
        </authorList>
    </citation>
    <scope>NUCLEOTIDE SEQUENCE [LARGE SCALE GENOMIC DNA]</scope>
    <source>
        <strain evidence="3">ATCC 8486</strain>
    </source>
</reference>
<organism evidence="1 3">
    <name type="scientific">Eubacterium limosum</name>
    <dbReference type="NCBI Taxonomy" id="1736"/>
    <lineage>
        <taxon>Bacteria</taxon>
        <taxon>Bacillati</taxon>
        <taxon>Bacillota</taxon>
        <taxon>Clostridia</taxon>
        <taxon>Eubacteriales</taxon>
        <taxon>Eubacteriaceae</taxon>
        <taxon>Eubacterium</taxon>
    </lineage>
</organism>
<proteinExistence type="predicted"/>
<evidence type="ECO:0000313" key="4">
    <source>
        <dbReference type="Proteomes" id="UP001215087"/>
    </source>
</evidence>
<dbReference type="EMBL" id="CP019962">
    <property type="protein sequence ID" value="ARD64779.1"/>
    <property type="molecule type" value="Genomic_DNA"/>
</dbReference>
<dbReference type="EMBL" id="JAQSVD010000022">
    <property type="protein sequence ID" value="MDE1472865.1"/>
    <property type="molecule type" value="Genomic_DNA"/>
</dbReference>
<gene>
    <name evidence="1" type="ORF">B2M23_04155</name>
    <name evidence="2" type="ORF">PTZ04_21620</name>
</gene>
<evidence type="ECO:0000313" key="1">
    <source>
        <dbReference type="EMBL" id="ARD64779.1"/>
    </source>
</evidence>
<evidence type="ECO:0000313" key="3">
    <source>
        <dbReference type="Proteomes" id="UP000192391"/>
    </source>
</evidence>
<protein>
    <submittedName>
        <fullName evidence="1">Uncharacterized protein</fullName>
    </submittedName>
</protein>
<sequence>MLETDWMYKDYQITQAIDIHRRMVIFGECRSDDKPTAFLCGYYEPLLLKDAYSEMQTGDYLEMMELFLQRVQGQIDKVRAEQQEMDVPLDVITREMCVSYQENTGIRGQMVAIDPMRFRPEDRIGPKQIGYVIADQTPSKNSMVFRRLYDGREMCCFYGDILGVIKSEYQPDWAKEVVCQFEKNEKNRKGETR</sequence>
<reference evidence="2 4" key="4">
    <citation type="submission" date="2023-02" db="EMBL/GenBank/DDBJ databases">
        <title>Comparative genome analysis of Eubacterium limosum species.</title>
        <authorList>
            <person name="Bak J.E."/>
        </authorList>
    </citation>
    <scope>NUCLEOTIDE SEQUENCE [LARGE SCALE GENOMIC DNA]</scope>
    <source>
        <strain evidence="2 4">KGMB01548</strain>
    </source>
</reference>
<dbReference type="RefSeq" id="WP_013378548.1">
    <property type="nucleotide sequence ID" value="NZ_CP019962.1"/>
</dbReference>
<evidence type="ECO:0000313" key="2">
    <source>
        <dbReference type="EMBL" id="MDE1472865.1"/>
    </source>
</evidence>
<reference evidence="1" key="1">
    <citation type="journal article" date="2015" name="Genome Announc.">
        <title>Draft Genome Sequence of Chemolithoautotrophic Acetogenic Butanol-Producing Eubacterium limosum ATCC 8486.</title>
        <authorList>
            <person name="Song Y."/>
            <person name="Cho B.K."/>
        </authorList>
    </citation>
    <scope>NUCLEOTIDE SEQUENCE</scope>
    <source>
        <strain evidence="1">ATCC 8486</strain>
    </source>
</reference>
<keyword evidence="4" id="KW-1185">Reference proteome</keyword>
<dbReference type="AlphaFoldDB" id="A0AAC9QS83"/>
<accession>A0AAC9QS83</accession>
<dbReference type="GeneID" id="68361661"/>
<reference evidence="1" key="3">
    <citation type="submission" date="2017-02" db="EMBL/GenBank/DDBJ databases">
        <title>Integrative analysis reveals regulation of autotrophic growth of syngas fermenting bacteria at the translational level.</title>
        <authorList>
            <person name="Song Y."/>
            <person name="Shin J."/>
            <person name="Jeong Y."/>
            <person name="Jin S."/>
            <person name="Kim D.R."/>
            <person name="Kim S.C."/>
            <person name="Cho S."/>
            <person name="Cho B.-K."/>
        </authorList>
    </citation>
    <scope>NUCLEOTIDE SEQUENCE</scope>
    <source>
        <strain evidence="1">ATCC 8486</strain>
    </source>
</reference>
<dbReference type="Proteomes" id="UP000192391">
    <property type="component" value="Chromosome"/>
</dbReference>